<protein>
    <submittedName>
        <fullName evidence="1">Uncharacterized protein</fullName>
    </submittedName>
</protein>
<dbReference type="AlphaFoldDB" id="A0A9P0IDK5"/>
<name>A0A9P0IDK5_SPOLI</name>
<organism evidence="1 2">
    <name type="scientific">Spodoptera littoralis</name>
    <name type="common">Egyptian cotton leafworm</name>
    <dbReference type="NCBI Taxonomy" id="7109"/>
    <lineage>
        <taxon>Eukaryota</taxon>
        <taxon>Metazoa</taxon>
        <taxon>Ecdysozoa</taxon>
        <taxon>Arthropoda</taxon>
        <taxon>Hexapoda</taxon>
        <taxon>Insecta</taxon>
        <taxon>Pterygota</taxon>
        <taxon>Neoptera</taxon>
        <taxon>Endopterygota</taxon>
        <taxon>Lepidoptera</taxon>
        <taxon>Glossata</taxon>
        <taxon>Ditrysia</taxon>
        <taxon>Noctuoidea</taxon>
        <taxon>Noctuidae</taxon>
        <taxon>Amphipyrinae</taxon>
        <taxon>Spodoptera</taxon>
    </lineage>
</organism>
<gene>
    <name evidence="1" type="ORF">SPLIT_LOCUS10453</name>
</gene>
<keyword evidence="2" id="KW-1185">Reference proteome</keyword>
<accession>A0A9P0IDK5</accession>
<reference evidence="1" key="1">
    <citation type="submission" date="2022-02" db="EMBL/GenBank/DDBJ databases">
        <authorList>
            <person name="King R."/>
        </authorList>
    </citation>
    <scope>NUCLEOTIDE SEQUENCE</scope>
</reference>
<dbReference type="Proteomes" id="UP001153321">
    <property type="component" value="Chromosome 5"/>
</dbReference>
<proteinExistence type="predicted"/>
<dbReference type="EMBL" id="LR824536">
    <property type="protein sequence ID" value="CAH1645099.1"/>
    <property type="molecule type" value="Genomic_DNA"/>
</dbReference>
<evidence type="ECO:0000313" key="1">
    <source>
        <dbReference type="EMBL" id="CAH1645099.1"/>
    </source>
</evidence>
<evidence type="ECO:0000313" key="2">
    <source>
        <dbReference type="Proteomes" id="UP001153321"/>
    </source>
</evidence>
<sequence length="26" mass="3088">MQIMFVFLLEKSIFTIKSSFNESSFI</sequence>